<dbReference type="CDD" id="cd05398">
    <property type="entry name" value="NT_ClassII-CCAase"/>
    <property type="match status" value="1"/>
</dbReference>
<dbReference type="InterPro" id="IPR002646">
    <property type="entry name" value="PolA_pol_head_dom"/>
</dbReference>
<dbReference type="Pfam" id="PF01743">
    <property type="entry name" value="PolyA_pol"/>
    <property type="match status" value="1"/>
</dbReference>
<keyword evidence="5" id="KW-0479">Metal-binding</keyword>
<evidence type="ECO:0000256" key="8">
    <source>
        <dbReference type="RuleBase" id="RU003953"/>
    </source>
</evidence>
<dbReference type="eggNOG" id="COG0617">
    <property type="taxonomic scope" value="Bacteria"/>
</dbReference>
<evidence type="ECO:0000256" key="6">
    <source>
        <dbReference type="ARBA" id="ARBA00022741"/>
    </source>
</evidence>
<dbReference type="GO" id="GO:0016779">
    <property type="term" value="F:nucleotidyltransferase activity"/>
    <property type="evidence" value="ECO:0007669"/>
    <property type="project" value="UniProtKB-KW"/>
</dbReference>
<comment type="cofactor">
    <cofactor evidence="1">
        <name>Mg(2+)</name>
        <dbReference type="ChEBI" id="CHEBI:18420"/>
    </cofactor>
</comment>
<evidence type="ECO:0000256" key="7">
    <source>
        <dbReference type="ARBA" id="ARBA00022842"/>
    </source>
</evidence>
<dbReference type="Gene3D" id="1.10.3090.10">
    <property type="entry name" value="cca-adding enzyme, domain 2"/>
    <property type="match status" value="1"/>
</dbReference>
<gene>
    <name evidence="11" type="ordered locus">Zmob_0260</name>
</gene>
<keyword evidence="3" id="KW-0819">tRNA processing</keyword>
<evidence type="ECO:0000256" key="5">
    <source>
        <dbReference type="ARBA" id="ARBA00022723"/>
    </source>
</evidence>
<sequence>MSVFLPDQKWQHQEGLSDLIKALGGDSMIRFVGGSVRDTLLGLPVNDIDCATRHHPEKTMELIRSAGFKAIPTGIQHGTITALLPTKSPVEITSLRRDVSTDGRHATIAYSDNWEDDAQRRDFTINALYAEAESGLVHDYFGGLADLKAHSVRFIGNPETRIAEDHLRILRFFRFFARFGQNNPDPEALAACIKRANDLMALSRERIASEVLKILALPDPLAVISLMIKSGIFKPILPEITADSILPLQRLVERERLYHISGNALLRLAALLPEGAEMARSVAQRLRFSKEQKKYLIALLTAEEEKPLSLAWAIGKEEAIARFLLSDRDEATVNSAIALLKNWERPVFPLKGGDLIAKGLPAGPLVATILQNIQKAWVEAAFPNSDWVQEKATIAIAETMATKAER</sequence>
<evidence type="ECO:0000256" key="4">
    <source>
        <dbReference type="ARBA" id="ARBA00022695"/>
    </source>
</evidence>
<dbReference type="PANTHER" id="PTHR46173">
    <property type="entry name" value="CCA TRNA NUCLEOTIDYLTRANSFERASE 1, MITOCHONDRIAL"/>
    <property type="match status" value="1"/>
</dbReference>
<keyword evidence="7" id="KW-0460">Magnesium</keyword>
<dbReference type="KEGG" id="zmm:Zmob_0260"/>
<dbReference type="GO" id="GO:0046872">
    <property type="term" value="F:metal ion binding"/>
    <property type="evidence" value="ECO:0007669"/>
    <property type="project" value="UniProtKB-KW"/>
</dbReference>
<dbReference type="Proteomes" id="UP000001494">
    <property type="component" value="Chromosome"/>
</dbReference>
<dbReference type="EMBL" id="CP002850">
    <property type="protein sequence ID" value="AEH62112.1"/>
    <property type="molecule type" value="Genomic_DNA"/>
</dbReference>
<dbReference type="InterPro" id="IPR032828">
    <property type="entry name" value="PolyA_RNA-bd"/>
</dbReference>
<dbReference type="AlphaFoldDB" id="A0A0H3G0A8"/>
<evidence type="ECO:0000259" key="9">
    <source>
        <dbReference type="Pfam" id="PF01743"/>
    </source>
</evidence>
<organism evidence="11 12">
    <name type="scientific">Zymomonas mobilis subsp. mobilis (strain ATCC 10988 / DSM 424 / LMG 404 / NCIMB 8938 / NRRL B-806 / ZM1)</name>
    <dbReference type="NCBI Taxonomy" id="555217"/>
    <lineage>
        <taxon>Bacteria</taxon>
        <taxon>Pseudomonadati</taxon>
        <taxon>Pseudomonadota</taxon>
        <taxon>Alphaproteobacteria</taxon>
        <taxon>Sphingomonadales</taxon>
        <taxon>Zymomonadaceae</taxon>
        <taxon>Zymomonas</taxon>
    </lineage>
</organism>
<keyword evidence="4 11" id="KW-0548">Nucleotidyltransferase</keyword>
<evidence type="ECO:0000256" key="3">
    <source>
        <dbReference type="ARBA" id="ARBA00022694"/>
    </source>
</evidence>
<evidence type="ECO:0000256" key="1">
    <source>
        <dbReference type="ARBA" id="ARBA00001946"/>
    </source>
</evidence>
<proteinExistence type="inferred from homology"/>
<evidence type="ECO:0000259" key="10">
    <source>
        <dbReference type="Pfam" id="PF12627"/>
    </source>
</evidence>
<dbReference type="GO" id="GO:0008033">
    <property type="term" value="P:tRNA processing"/>
    <property type="evidence" value="ECO:0007669"/>
    <property type="project" value="UniProtKB-KW"/>
</dbReference>
<feature type="domain" description="tRNA nucleotidyltransferase/poly(A) polymerase RNA and SrmB- binding" evidence="10">
    <location>
        <begin position="185"/>
        <end position="242"/>
    </location>
</feature>
<protein>
    <submittedName>
        <fullName evidence="11">Polynucleotide adenylyltransferase region</fullName>
    </submittedName>
</protein>
<evidence type="ECO:0000313" key="11">
    <source>
        <dbReference type="EMBL" id="AEH62112.1"/>
    </source>
</evidence>
<comment type="similarity">
    <text evidence="8">Belongs to the tRNA nucleotidyltransferase/poly(A) polymerase family.</text>
</comment>
<dbReference type="GO" id="GO:0000049">
    <property type="term" value="F:tRNA binding"/>
    <property type="evidence" value="ECO:0007669"/>
    <property type="project" value="TreeGrafter"/>
</dbReference>
<dbReference type="PANTHER" id="PTHR46173:SF1">
    <property type="entry name" value="CCA TRNA NUCLEOTIDYLTRANSFERASE 1, MITOCHONDRIAL"/>
    <property type="match status" value="1"/>
</dbReference>
<dbReference type="SUPFAM" id="SSF81301">
    <property type="entry name" value="Nucleotidyltransferase"/>
    <property type="match status" value="1"/>
</dbReference>
<dbReference type="GO" id="GO:0000166">
    <property type="term" value="F:nucleotide binding"/>
    <property type="evidence" value="ECO:0007669"/>
    <property type="project" value="UniProtKB-KW"/>
</dbReference>
<reference evidence="11 12" key="1">
    <citation type="journal article" date="2011" name="J. Bacteriol.">
        <title>Genome sequence of the ethanol-producing Zymomonas mobilis subsp. mobilis lectotype strain ATCC 10988.</title>
        <authorList>
            <person name="Pappas K.M."/>
            <person name="Kouvelis V.N."/>
            <person name="Saunders E."/>
            <person name="Brettin T.S."/>
            <person name="Bruce D."/>
            <person name="Detter C."/>
            <person name="Balakireva M."/>
            <person name="Han C.S."/>
            <person name="Savvakis G."/>
            <person name="Kyrpides N.C."/>
            <person name="Typas M.A."/>
        </authorList>
    </citation>
    <scope>NUCLEOTIDE SEQUENCE [LARGE SCALE GENOMIC DNA]</scope>
    <source>
        <strain evidence="12">ATCC 10988 / DSM 424 / CCUG 17860 / LMG 404 / NCIMB 8938 / NRRL B-806 / ZM1</strain>
    </source>
</reference>
<dbReference type="RefSeq" id="WP_014500414.1">
    <property type="nucleotide sequence ID" value="NC_017262.1"/>
</dbReference>
<keyword evidence="2 8" id="KW-0808">Transferase</keyword>
<dbReference type="Gene3D" id="3.30.460.10">
    <property type="entry name" value="Beta Polymerase, domain 2"/>
    <property type="match status" value="1"/>
</dbReference>
<keyword evidence="6" id="KW-0547">Nucleotide-binding</keyword>
<evidence type="ECO:0000256" key="2">
    <source>
        <dbReference type="ARBA" id="ARBA00022679"/>
    </source>
</evidence>
<evidence type="ECO:0000313" key="12">
    <source>
        <dbReference type="Proteomes" id="UP000001494"/>
    </source>
</evidence>
<dbReference type="HOGENOM" id="CLU_015961_2_3_5"/>
<dbReference type="OrthoDB" id="9805698at2"/>
<accession>A0A0H3G0A8</accession>
<dbReference type="SUPFAM" id="SSF81891">
    <property type="entry name" value="Poly A polymerase C-terminal region-like"/>
    <property type="match status" value="1"/>
</dbReference>
<dbReference type="InterPro" id="IPR050264">
    <property type="entry name" value="Bact_CCA-adding_enz_type3_sf"/>
</dbReference>
<feature type="domain" description="Poly A polymerase head" evidence="9">
    <location>
        <begin position="30"/>
        <end position="153"/>
    </location>
</feature>
<keyword evidence="8" id="KW-0694">RNA-binding</keyword>
<dbReference type="Pfam" id="PF12627">
    <property type="entry name" value="PolyA_pol_RNAbd"/>
    <property type="match status" value="1"/>
</dbReference>
<dbReference type="InterPro" id="IPR043519">
    <property type="entry name" value="NT_sf"/>
</dbReference>
<name>A0A0H3G0A8_ZYMMA</name>